<evidence type="ECO:0000259" key="3">
    <source>
        <dbReference type="PROSITE" id="PS50158"/>
    </source>
</evidence>
<gene>
    <name evidence="4" type="ORF">SPIL2461_LOCUS22119</name>
</gene>
<dbReference type="SUPFAM" id="SSF57756">
    <property type="entry name" value="Retrovirus zinc finger-like domains"/>
    <property type="match status" value="1"/>
</dbReference>
<evidence type="ECO:0000313" key="4">
    <source>
        <dbReference type="EMBL" id="CAE7759114.1"/>
    </source>
</evidence>
<dbReference type="AlphaFoldDB" id="A0A812XZ19"/>
<dbReference type="PROSITE" id="PS50158">
    <property type="entry name" value="ZF_CCHC"/>
    <property type="match status" value="1"/>
</dbReference>
<evidence type="ECO:0000256" key="2">
    <source>
        <dbReference type="SAM" id="MobiDB-lite"/>
    </source>
</evidence>
<feature type="compositionally biased region" description="Low complexity" evidence="2">
    <location>
        <begin position="27"/>
        <end position="40"/>
    </location>
</feature>
<comment type="caution">
    <text evidence="4">The sequence shown here is derived from an EMBL/GenBank/DDBJ whole genome shotgun (WGS) entry which is preliminary data.</text>
</comment>
<dbReference type="Pfam" id="PF00098">
    <property type="entry name" value="zf-CCHC"/>
    <property type="match status" value="1"/>
</dbReference>
<name>A0A812XZ19_SYMPI</name>
<dbReference type="InterPro" id="IPR036875">
    <property type="entry name" value="Znf_CCHC_sf"/>
</dbReference>
<accession>A0A812XZ19</accession>
<feature type="compositionally biased region" description="Basic and acidic residues" evidence="2">
    <location>
        <begin position="41"/>
        <end position="55"/>
    </location>
</feature>
<keyword evidence="1" id="KW-0479">Metal-binding</keyword>
<dbReference type="GO" id="GO:0008270">
    <property type="term" value="F:zinc ion binding"/>
    <property type="evidence" value="ECO:0007669"/>
    <property type="project" value="UniProtKB-KW"/>
</dbReference>
<keyword evidence="5" id="KW-1185">Reference proteome</keyword>
<feature type="region of interest" description="Disordered" evidence="2">
    <location>
        <begin position="704"/>
        <end position="779"/>
    </location>
</feature>
<keyword evidence="1" id="KW-0862">Zinc</keyword>
<feature type="domain" description="CCHC-type" evidence="3">
    <location>
        <begin position="413"/>
        <end position="427"/>
    </location>
</feature>
<dbReference type="EMBL" id="CAJNIZ010046901">
    <property type="protein sequence ID" value="CAE7759114.1"/>
    <property type="molecule type" value="Genomic_DNA"/>
</dbReference>
<sequence>MDIGESVSGDSAMSDGQARSRQWSRPGSAATGGISSGSASEKTRGADGDEPRFHTAWDGWAEDGSWQGTSEAPEHGMRTGPGSLLEKDRWNGRRGRQDNENWSWRNGYGPSASQDGGGSSWKTWETSYADQADQVEEQSSRASSTTSRIEGEPAPVKMVGETVERKGGKGGQLPPELVGPKMMVQLKERAAQLVKHLCNGDVNGPDGKDVIFKVLEKSPLIKQLDKHRVDEHRRRLMQLNRAPGESMESYVTRASIYRTHLVGMDGSMAMGEAFHIGHLVDHAHLTRRDRAMVKTKAGTETDEYLVTNALIELASELDPIGPNAFFSVARRAALGAEQLDSDTVSYHEEPGEESLDEDDYPPELEAAVNEVYGTQHRAKQKIAEVKKLRQYYRKPDPEERKKALAEQMKTNPCHACGQYGHWSRECPTKSNPVLVNKGGSNPTPVLAAKTGGGRLEPIEEGKSGEYEWDLLLTMCRSGLNPALAAQTRAESARPPFQYKGARGQTVHRVFGAVAAALSEVMWSMKELAFKVILDIGCMRSVAGLEWTNSLLRRWRSEGRWCRVFEEHEAFKFGDGEVLWSRFRVEFLGTFAGKPVVYGFSVVEGCCPPLFSRSGCTQIGAVIDCEHHCVSARRLGVKMYGVGRDSGHYTMSVDECDPGCVVLPGDYRLPPGGDIAPIDPQIFSAQMPCPVPDGPLERNVCAAEPSSMPHLQEPRPPHPRLPSGGLRRRDLRDDLLGGHGAGWGPKATPNPEECGQASREDYAFDPGHQGGFDKGDPGGILDNSTRRLWLISKRRKKQRASKAKAQEVKALTGQRADYPSLSNLWSYELGLNIAASTTSRMRTWCWKKFVWMARIKKAVEKEGDRRWKRNPRWLSMLLGKEVAFLFGHFGSMRQKLQAPEMTRIL</sequence>
<feature type="compositionally biased region" description="Basic and acidic residues" evidence="2">
    <location>
        <begin position="85"/>
        <end position="99"/>
    </location>
</feature>
<evidence type="ECO:0000256" key="1">
    <source>
        <dbReference type="PROSITE-ProRule" id="PRU00047"/>
    </source>
</evidence>
<feature type="region of interest" description="Disordered" evidence="2">
    <location>
        <begin position="1"/>
        <end position="154"/>
    </location>
</feature>
<organism evidence="4 5">
    <name type="scientific">Symbiodinium pilosum</name>
    <name type="common">Dinoflagellate</name>
    <dbReference type="NCBI Taxonomy" id="2952"/>
    <lineage>
        <taxon>Eukaryota</taxon>
        <taxon>Sar</taxon>
        <taxon>Alveolata</taxon>
        <taxon>Dinophyceae</taxon>
        <taxon>Suessiales</taxon>
        <taxon>Symbiodiniaceae</taxon>
        <taxon>Symbiodinium</taxon>
    </lineage>
</organism>
<dbReference type="InterPro" id="IPR001878">
    <property type="entry name" value="Znf_CCHC"/>
</dbReference>
<feature type="compositionally biased region" description="Basic and acidic residues" evidence="2">
    <location>
        <begin position="726"/>
        <end position="735"/>
    </location>
</feature>
<protein>
    <recommendedName>
        <fullName evidence="3">CCHC-type domain-containing protein</fullName>
    </recommendedName>
</protein>
<dbReference type="OrthoDB" id="447618at2759"/>
<keyword evidence="1" id="KW-0863">Zinc-finger</keyword>
<dbReference type="Proteomes" id="UP000649617">
    <property type="component" value="Unassembled WGS sequence"/>
</dbReference>
<dbReference type="Gene3D" id="4.10.60.10">
    <property type="entry name" value="Zinc finger, CCHC-type"/>
    <property type="match status" value="1"/>
</dbReference>
<proteinExistence type="predicted"/>
<dbReference type="SMART" id="SM00343">
    <property type="entry name" value="ZnF_C2HC"/>
    <property type="match status" value="1"/>
</dbReference>
<feature type="compositionally biased region" description="Polar residues" evidence="2">
    <location>
        <begin position="120"/>
        <end position="129"/>
    </location>
</feature>
<reference evidence="4" key="1">
    <citation type="submission" date="2021-02" db="EMBL/GenBank/DDBJ databases">
        <authorList>
            <person name="Dougan E. K."/>
            <person name="Rhodes N."/>
            <person name="Thang M."/>
            <person name="Chan C."/>
        </authorList>
    </citation>
    <scope>NUCLEOTIDE SEQUENCE</scope>
</reference>
<evidence type="ECO:0000313" key="5">
    <source>
        <dbReference type="Proteomes" id="UP000649617"/>
    </source>
</evidence>
<dbReference type="GO" id="GO:0003676">
    <property type="term" value="F:nucleic acid binding"/>
    <property type="evidence" value="ECO:0007669"/>
    <property type="project" value="InterPro"/>
</dbReference>